<dbReference type="Pfam" id="PF00501">
    <property type="entry name" value="AMP-binding"/>
    <property type="match status" value="1"/>
</dbReference>
<proteinExistence type="inferred from homology"/>
<protein>
    <submittedName>
        <fullName evidence="5">Long-chain fatty acid--CoA ligase</fullName>
    </submittedName>
</protein>
<dbReference type="InterPro" id="IPR020845">
    <property type="entry name" value="AMP-binding_CS"/>
</dbReference>
<feature type="domain" description="AMP-binding enzyme C-terminal" evidence="4">
    <location>
        <begin position="421"/>
        <end position="495"/>
    </location>
</feature>
<dbReference type="InterPro" id="IPR000873">
    <property type="entry name" value="AMP-dep_synth/lig_dom"/>
</dbReference>
<accession>A0A7C4Q2F9</accession>
<sequence length="509" mass="56115">MSFLTFNDMLRRTAWRLPEHAFLYWSDRNRSITYAQGEQLSDAVAGGLANLGVKKGDRVGIFAHNGLDYVMAMFGAWKLGAVSDHINVLQAQNLAWFVQDSTPTVLIYTGDLHEVVERNRPQMPSIRHYICLDGERPGSLDWNAMVAADLKPPAVKVDGEDAAHLSYTSGSSGKPKGAILAHGYTARATHCIAERLQLTREDVSFGPTSLASSYHLVANLLPGIHRGVFIGVRTRWDPETAWNEMEQRGVTFMVANPLLLNDLLLHCRKMGRKPAALRFVVSGGAPVPPELKMAYQEELGAPLVESYGQSELGGFVALGYPRPEQGEKFKAIGPELPDREVRIADEQDNEVTIGTPGEILIRGGVMIGYHNLPEKTAEALRNGWLHTGDMGVMDEDGYIRLVGRWSERIIMHGRVIFPRPLEEALLRHPAVRYACVIAKKDAAAGQVPKAVVELYPEAVTTPQELMEHCSAILGDENTLRSIEIIAQMPMTPTGKIGRADLQAREDQSS</sequence>
<reference evidence="5" key="1">
    <citation type="journal article" date="2020" name="mSystems">
        <title>Genome- and Community-Level Interaction Insights into Carbon Utilization and Element Cycling Functions of Hydrothermarchaeota in Hydrothermal Sediment.</title>
        <authorList>
            <person name="Zhou Z."/>
            <person name="Liu Y."/>
            <person name="Xu W."/>
            <person name="Pan J."/>
            <person name="Luo Z.H."/>
            <person name="Li M."/>
        </authorList>
    </citation>
    <scope>NUCLEOTIDE SEQUENCE [LARGE SCALE GENOMIC DNA]</scope>
    <source>
        <strain evidence="5">SpSt-556</strain>
    </source>
</reference>
<evidence type="ECO:0000259" key="4">
    <source>
        <dbReference type="Pfam" id="PF13193"/>
    </source>
</evidence>
<comment type="similarity">
    <text evidence="1">Belongs to the ATP-dependent AMP-binding enzyme family.</text>
</comment>
<dbReference type="PANTHER" id="PTHR43201">
    <property type="entry name" value="ACYL-COA SYNTHETASE"/>
    <property type="match status" value="1"/>
</dbReference>
<dbReference type="Gene3D" id="3.30.300.30">
    <property type="match status" value="1"/>
</dbReference>
<dbReference type="GO" id="GO:0031956">
    <property type="term" value="F:medium-chain fatty acid-CoA ligase activity"/>
    <property type="evidence" value="ECO:0007669"/>
    <property type="project" value="TreeGrafter"/>
</dbReference>
<dbReference type="InterPro" id="IPR042099">
    <property type="entry name" value="ANL_N_sf"/>
</dbReference>
<dbReference type="InterPro" id="IPR045851">
    <property type="entry name" value="AMP-bd_C_sf"/>
</dbReference>
<feature type="domain" description="AMP-dependent synthetase/ligase" evidence="3">
    <location>
        <begin position="11"/>
        <end position="369"/>
    </location>
</feature>
<dbReference type="PROSITE" id="PS00455">
    <property type="entry name" value="AMP_BINDING"/>
    <property type="match status" value="1"/>
</dbReference>
<dbReference type="SUPFAM" id="SSF56801">
    <property type="entry name" value="Acetyl-CoA synthetase-like"/>
    <property type="match status" value="1"/>
</dbReference>
<keyword evidence="2 5" id="KW-0436">Ligase</keyword>
<evidence type="ECO:0000313" key="5">
    <source>
        <dbReference type="EMBL" id="HGS87851.1"/>
    </source>
</evidence>
<gene>
    <name evidence="5" type="ORF">ENT17_09560</name>
</gene>
<dbReference type="EMBL" id="DSXR01000095">
    <property type="protein sequence ID" value="HGS87851.1"/>
    <property type="molecule type" value="Genomic_DNA"/>
</dbReference>
<evidence type="ECO:0000259" key="3">
    <source>
        <dbReference type="Pfam" id="PF00501"/>
    </source>
</evidence>
<dbReference type="AlphaFoldDB" id="A0A7C4Q2F9"/>
<dbReference type="PANTHER" id="PTHR43201:SF5">
    <property type="entry name" value="MEDIUM-CHAIN ACYL-COA LIGASE ACSF2, MITOCHONDRIAL"/>
    <property type="match status" value="1"/>
</dbReference>
<comment type="caution">
    <text evidence="5">The sequence shown here is derived from an EMBL/GenBank/DDBJ whole genome shotgun (WGS) entry which is preliminary data.</text>
</comment>
<dbReference type="Pfam" id="PF13193">
    <property type="entry name" value="AMP-binding_C"/>
    <property type="match status" value="1"/>
</dbReference>
<dbReference type="GO" id="GO:0006631">
    <property type="term" value="P:fatty acid metabolic process"/>
    <property type="evidence" value="ECO:0007669"/>
    <property type="project" value="TreeGrafter"/>
</dbReference>
<dbReference type="Gene3D" id="3.40.50.12780">
    <property type="entry name" value="N-terminal domain of ligase-like"/>
    <property type="match status" value="1"/>
</dbReference>
<evidence type="ECO:0000256" key="1">
    <source>
        <dbReference type="ARBA" id="ARBA00006432"/>
    </source>
</evidence>
<dbReference type="InterPro" id="IPR025110">
    <property type="entry name" value="AMP-bd_C"/>
</dbReference>
<name>A0A7C4Q2F9_9CHLR</name>
<organism evidence="5">
    <name type="scientific">Bellilinea caldifistulae</name>
    <dbReference type="NCBI Taxonomy" id="360411"/>
    <lineage>
        <taxon>Bacteria</taxon>
        <taxon>Bacillati</taxon>
        <taxon>Chloroflexota</taxon>
        <taxon>Anaerolineae</taxon>
        <taxon>Anaerolineales</taxon>
        <taxon>Anaerolineaceae</taxon>
        <taxon>Bellilinea</taxon>
    </lineage>
</organism>
<evidence type="ECO:0000256" key="2">
    <source>
        <dbReference type="ARBA" id="ARBA00022598"/>
    </source>
</evidence>